<dbReference type="SMART" id="SM00965">
    <property type="entry name" value="STN"/>
    <property type="match status" value="1"/>
</dbReference>
<evidence type="ECO:0000256" key="5">
    <source>
        <dbReference type="ARBA" id="ARBA00023136"/>
    </source>
</evidence>
<dbReference type="NCBIfam" id="TIGR04057">
    <property type="entry name" value="SusC_RagA_signa"/>
    <property type="match status" value="1"/>
</dbReference>
<dbReference type="Pfam" id="PF07715">
    <property type="entry name" value="Plug"/>
    <property type="match status" value="1"/>
</dbReference>
<organism evidence="9 10">
    <name type="scientific">Parabacteroides faecis</name>
    <dbReference type="NCBI Taxonomy" id="1217282"/>
    <lineage>
        <taxon>Bacteria</taxon>
        <taxon>Pseudomonadati</taxon>
        <taxon>Bacteroidota</taxon>
        <taxon>Bacteroidia</taxon>
        <taxon>Bacteroidales</taxon>
        <taxon>Tannerellaceae</taxon>
        <taxon>Parabacteroides</taxon>
    </lineage>
</organism>
<dbReference type="NCBIfam" id="TIGR04056">
    <property type="entry name" value="OMP_RagA_SusC"/>
    <property type="match status" value="1"/>
</dbReference>
<protein>
    <submittedName>
        <fullName evidence="9">TonB-linked SusC/RagA family outer membrane protein</fullName>
    </submittedName>
</protein>
<dbReference type="RefSeq" id="WP_158583242.1">
    <property type="nucleotide sequence ID" value="NZ_BMPB01000004.1"/>
</dbReference>
<dbReference type="PROSITE" id="PS52016">
    <property type="entry name" value="TONB_DEPENDENT_REC_3"/>
    <property type="match status" value="1"/>
</dbReference>
<dbReference type="SUPFAM" id="SSF49464">
    <property type="entry name" value="Carboxypeptidase regulatory domain-like"/>
    <property type="match status" value="1"/>
</dbReference>
<dbReference type="InterPro" id="IPR023996">
    <property type="entry name" value="TonB-dep_OMP_SusC/RagA"/>
</dbReference>
<proteinExistence type="inferred from homology"/>
<evidence type="ECO:0000256" key="6">
    <source>
        <dbReference type="ARBA" id="ARBA00023237"/>
    </source>
</evidence>
<dbReference type="Proteomes" id="UP000533637">
    <property type="component" value="Unassembled WGS sequence"/>
</dbReference>
<dbReference type="InterPro" id="IPR012910">
    <property type="entry name" value="Plug_dom"/>
</dbReference>
<keyword evidence="2 7" id="KW-0813">Transport</keyword>
<evidence type="ECO:0000256" key="7">
    <source>
        <dbReference type="PROSITE-ProRule" id="PRU01360"/>
    </source>
</evidence>
<evidence type="ECO:0000256" key="3">
    <source>
        <dbReference type="ARBA" id="ARBA00022452"/>
    </source>
</evidence>
<keyword evidence="5 7" id="KW-0472">Membrane</keyword>
<keyword evidence="4 7" id="KW-0812">Transmembrane</keyword>
<dbReference type="InterPro" id="IPR023997">
    <property type="entry name" value="TonB-dep_OMP_SusC/RagA_CS"/>
</dbReference>
<feature type="domain" description="Secretin/TonB short N-terminal" evidence="8">
    <location>
        <begin position="19"/>
        <end position="70"/>
    </location>
</feature>
<evidence type="ECO:0000313" key="9">
    <source>
        <dbReference type="EMBL" id="MBB4620898.1"/>
    </source>
</evidence>
<reference evidence="9 10" key="1">
    <citation type="submission" date="2020-08" db="EMBL/GenBank/DDBJ databases">
        <title>Genomic Encyclopedia of Type Strains, Phase IV (KMG-IV): sequencing the most valuable type-strain genomes for metagenomic binning, comparative biology and taxonomic classification.</title>
        <authorList>
            <person name="Goeker M."/>
        </authorList>
    </citation>
    <scope>NUCLEOTIDE SEQUENCE [LARGE SCALE GENOMIC DNA]</scope>
    <source>
        <strain evidence="9 10">DSM 102983</strain>
    </source>
</reference>
<evidence type="ECO:0000259" key="8">
    <source>
        <dbReference type="SMART" id="SM00965"/>
    </source>
</evidence>
<dbReference type="InterPro" id="IPR008969">
    <property type="entry name" value="CarboxyPept-like_regulatory"/>
</dbReference>
<dbReference type="Pfam" id="PF13715">
    <property type="entry name" value="CarbopepD_reg_2"/>
    <property type="match status" value="1"/>
</dbReference>
<dbReference type="InterPro" id="IPR037066">
    <property type="entry name" value="Plug_dom_sf"/>
</dbReference>
<dbReference type="Pfam" id="PF07660">
    <property type="entry name" value="STN"/>
    <property type="match status" value="1"/>
</dbReference>
<sequence length="1030" mass="114414">MKNASIEEVLSVIKKNSEYSFFYEDSQIDLSPKVSVSAKKETVSSILDKVLTDKNISYKIENKHIILYKAEQKSQQANNKISIKGQVFDKQEPPSPLPGVTIQIKGSNQGVATDLDGLFHIEAQRDDILVFSYIGYKPVEYLVKRHQSNLIISLEENISALEEVIVTGFTEERKLNSISSISQVKLDATLNNKPITSLSQALQGGVTGITVTQSSGLPGGDAAIIKIRGVTMGNLSPLVLVDGIPMDMDNLDPTTIESVTVLKDAAAAAIYGARAANGVIVVKTKRGQPGKIKVSYNGYGGVQKATYMPDFVNAPTYMRMMNEAYKNNGGDPVYTEDAIQKTINQSDPYKYPDTNWTDLLWKNATIQSHSISVYGGSSIARFAITGNYMAQTGYVKDFTYDRLNLRANTTVSLRENITVGVDLNVIRGTQHKASVDGATGAFNPIWLLYWTPPTIVGKYPQREGDPNEYYGNYGSSMRNPLAQIEKGGFTENLTDNISVNLQPKWGIIPGLNLAGQFSYQVNSGATKGDRRAVNFFDYDNGQLIATWANFQPSSTWRSSYYYIGGTVDYTKTFHEKHRLFAIAGVNAELNNSGVWDEYAMQSLLAKANYTYDDRYLFEATIRRDGSSRFGPGNKFGWFPSGAIGWNVNKESFLKEVKWINNLKLRGSYGLLGNENIGAYKYQSTIDPGNGSEIVFGNPDISWEKVAMFNTGVDFSIFNNMIDITFDYYDKLTSDIILRPPLSAVGGIGQSDINAGEIRNKGWEFSMNYMQTFGDWSVSAFGGISRNKNKIEKLPGGPYDGGSHIDKEGHALSSHYRYVSNGLLQESDFILQSDGSYTPKEGIVIIDGQQPGDIRYMDLDGDKMITANDRKVMGNGEPDFNYFANLSLNWKNIDFEIMLQGVSGVDAYYGGVYSDPIGNAASPQNFHLDYWTKENPNARFPRLTPTSGDNGKSSDYWFFDASYCRVKYIQLGYTLPSSFTNRYWVSNLRFFVNLQNPFTIAKENKIDPESRGGESTYPLSKTYSAGINISF</sequence>
<evidence type="ECO:0000313" key="10">
    <source>
        <dbReference type="Proteomes" id="UP000533637"/>
    </source>
</evidence>
<dbReference type="Gene3D" id="2.170.130.10">
    <property type="entry name" value="TonB-dependent receptor, plug domain"/>
    <property type="match status" value="1"/>
</dbReference>
<comment type="subcellular location">
    <subcellularLocation>
        <location evidence="1 7">Cell outer membrane</location>
        <topology evidence="1 7">Multi-pass membrane protein</topology>
    </subcellularLocation>
</comment>
<keyword evidence="10" id="KW-1185">Reference proteome</keyword>
<dbReference type="InterPro" id="IPR039426">
    <property type="entry name" value="TonB-dep_rcpt-like"/>
</dbReference>
<name>A0ABR6KHB8_9BACT</name>
<evidence type="ECO:0000256" key="2">
    <source>
        <dbReference type="ARBA" id="ARBA00022448"/>
    </source>
</evidence>
<keyword evidence="6 7" id="KW-0998">Cell outer membrane</keyword>
<dbReference type="InterPro" id="IPR036942">
    <property type="entry name" value="Beta-barrel_TonB_sf"/>
</dbReference>
<gene>
    <name evidence="9" type="ORF">GGQ57_000772</name>
</gene>
<dbReference type="EMBL" id="JACHOC010000001">
    <property type="protein sequence ID" value="MBB4620898.1"/>
    <property type="molecule type" value="Genomic_DNA"/>
</dbReference>
<evidence type="ECO:0000256" key="1">
    <source>
        <dbReference type="ARBA" id="ARBA00004571"/>
    </source>
</evidence>
<accession>A0ABR6KHB8</accession>
<comment type="similarity">
    <text evidence="7">Belongs to the TonB-dependent receptor family.</text>
</comment>
<dbReference type="Gene3D" id="2.40.170.20">
    <property type="entry name" value="TonB-dependent receptor, beta-barrel domain"/>
    <property type="match status" value="1"/>
</dbReference>
<dbReference type="SUPFAM" id="SSF56935">
    <property type="entry name" value="Porins"/>
    <property type="match status" value="1"/>
</dbReference>
<keyword evidence="3 7" id="KW-1134">Transmembrane beta strand</keyword>
<dbReference type="InterPro" id="IPR011662">
    <property type="entry name" value="Secretin/TonB_short_N"/>
</dbReference>
<evidence type="ECO:0000256" key="4">
    <source>
        <dbReference type="ARBA" id="ARBA00022692"/>
    </source>
</evidence>
<comment type="caution">
    <text evidence="9">The sequence shown here is derived from an EMBL/GenBank/DDBJ whole genome shotgun (WGS) entry which is preliminary data.</text>
</comment>